<dbReference type="RefSeq" id="XP_067923698.1">
    <property type="nucleotide sequence ID" value="XM_068064336.1"/>
</dbReference>
<dbReference type="Gene3D" id="3.50.4.10">
    <property type="entry name" value="Hepatocyte Growth Factor"/>
    <property type="match status" value="4"/>
</dbReference>
<evidence type="ECO:0000313" key="6">
    <source>
        <dbReference type="Proteomes" id="UP000221165"/>
    </source>
</evidence>
<sequence length="555" mass="60878">MRLCRLALLYTVVASLAVTFFSSRVCGLRHVRHHLTSNQRQRLDSSPQGEASPDSDFPFVQESLLQSVQHHTLKNDGGSSASPNERPAASFALVKQKRQTTHFDLPALRCYWIGKVVESPVLSEVVLKAGSPLQGMTECQMLCRDTHRCTHYIYNTVSKVCTARGGEKPTNFSKFGESEDVVTATKDCELYGDGDYRCYQVRLVSTNPTFFTKTADGPTACQTQCRLFNEHVPRPPKRCTHVSYEFESKACHLKVNGKPEWTRNGGPAQVTVLLDECELPSDSLEVLREKDKPNTQCAFPGMGSDTRITKSGAVEGGPEACQKWCKEEWDCIFFTFVSESKICHLRRGFSSNLVARPGETTYERECDLSSSEVNPSLGPPSPPLPEEVTPSSPPLPEEVTPSSPPLPEEVTPSSPPLPEEVTPPSPPLPEEVTPSSPPLPEEVTPPSPPLSEEMTPPSASLPYPSQSTEDAAEEDCLKHDLGSETQNIKQLHIGGAGSARLSAKACHDECVSMTACTHITYNSDSGICYLKSGTPAWRPYTNDTSATRECYIPLD</sequence>
<dbReference type="GO" id="GO:0005576">
    <property type="term" value="C:extracellular region"/>
    <property type="evidence" value="ECO:0007669"/>
    <property type="project" value="InterPro"/>
</dbReference>
<dbReference type="GO" id="GO:0006508">
    <property type="term" value="P:proteolysis"/>
    <property type="evidence" value="ECO:0007669"/>
    <property type="project" value="InterPro"/>
</dbReference>
<dbReference type="VEuPathDB" id="ToxoDB:CSUI_004141"/>
<name>A0A2C6KD09_9APIC</name>
<dbReference type="Pfam" id="PF00024">
    <property type="entry name" value="PAN_1"/>
    <property type="match status" value="3"/>
</dbReference>
<dbReference type="SMART" id="SM00223">
    <property type="entry name" value="APPLE"/>
    <property type="match status" value="2"/>
</dbReference>
<dbReference type="InterPro" id="IPR000177">
    <property type="entry name" value="Apple"/>
</dbReference>
<feature type="region of interest" description="Disordered" evidence="3">
    <location>
        <begin position="364"/>
        <end position="474"/>
    </location>
</feature>
<organism evidence="5 6">
    <name type="scientific">Cystoisospora suis</name>
    <dbReference type="NCBI Taxonomy" id="483139"/>
    <lineage>
        <taxon>Eukaryota</taxon>
        <taxon>Sar</taxon>
        <taxon>Alveolata</taxon>
        <taxon>Apicomplexa</taxon>
        <taxon>Conoidasida</taxon>
        <taxon>Coccidia</taxon>
        <taxon>Eucoccidiorida</taxon>
        <taxon>Eimeriorina</taxon>
        <taxon>Sarcocystidae</taxon>
        <taxon>Cystoisospora</taxon>
    </lineage>
</organism>
<dbReference type="AlphaFoldDB" id="A0A2C6KD09"/>
<accession>A0A2C6KD09</accession>
<comment type="caution">
    <text evidence="5">The sequence shown here is derived from an EMBL/GenBank/DDBJ whole genome shotgun (WGS) entry which is preliminary data.</text>
</comment>
<evidence type="ECO:0000256" key="2">
    <source>
        <dbReference type="ARBA" id="ARBA00023157"/>
    </source>
</evidence>
<dbReference type="GeneID" id="94427547"/>
<feature type="compositionally biased region" description="Pro residues" evidence="3">
    <location>
        <begin position="377"/>
        <end position="449"/>
    </location>
</feature>
<proteinExistence type="predicted"/>
<keyword evidence="2" id="KW-1015">Disulfide bond</keyword>
<gene>
    <name evidence="5" type="ORF">CSUI_004141</name>
</gene>
<protein>
    <submittedName>
        <fullName evidence="5">Pan domain-containing protein</fullName>
    </submittedName>
</protein>
<dbReference type="InterPro" id="IPR003609">
    <property type="entry name" value="Pan_app"/>
</dbReference>
<dbReference type="OrthoDB" id="9448935at2759"/>
<feature type="domain" description="Apple" evidence="4">
    <location>
        <begin position="297"/>
        <end position="366"/>
    </location>
</feature>
<keyword evidence="1" id="KW-0677">Repeat</keyword>
<evidence type="ECO:0000313" key="5">
    <source>
        <dbReference type="EMBL" id="PHJ22021.1"/>
    </source>
</evidence>
<dbReference type="EMBL" id="MIGC01001877">
    <property type="protein sequence ID" value="PHJ22021.1"/>
    <property type="molecule type" value="Genomic_DNA"/>
</dbReference>
<evidence type="ECO:0000256" key="3">
    <source>
        <dbReference type="SAM" id="MobiDB-lite"/>
    </source>
</evidence>
<dbReference type="CDD" id="cd01100">
    <property type="entry name" value="APPLE_Factor_XI_like"/>
    <property type="match status" value="1"/>
</dbReference>
<feature type="domain" description="Apple" evidence="4">
    <location>
        <begin position="476"/>
        <end position="550"/>
    </location>
</feature>
<reference evidence="5 6" key="1">
    <citation type="journal article" date="2017" name="Int. J. Parasitol.">
        <title>The genome of the protozoan parasite Cystoisospora suis and a reverse vaccinology approach to identify vaccine candidates.</title>
        <authorList>
            <person name="Palmieri N."/>
            <person name="Shrestha A."/>
            <person name="Ruttkowski B."/>
            <person name="Beck T."/>
            <person name="Vogl C."/>
            <person name="Tomley F."/>
            <person name="Blake D.P."/>
            <person name="Joachim A."/>
        </authorList>
    </citation>
    <scope>NUCLEOTIDE SEQUENCE [LARGE SCALE GENOMIC DNA]</scope>
    <source>
        <strain evidence="5 6">Wien I</strain>
    </source>
</reference>
<keyword evidence="6" id="KW-1185">Reference proteome</keyword>
<evidence type="ECO:0000259" key="4">
    <source>
        <dbReference type="SMART" id="SM00223"/>
    </source>
</evidence>
<evidence type="ECO:0000256" key="1">
    <source>
        <dbReference type="ARBA" id="ARBA00022737"/>
    </source>
</evidence>
<dbReference type="Proteomes" id="UP000221165">
    <property type="component" value="Unassembled WGS sequence"/>
</dbReference>